<protein>
    <recommendedName>
        <fullName evidence="4">BTB domain-containing protein</fullName>
    </recommendedName>
</protein>
<feature type="compositionally biased region" description="Low complexity" evidence="1">
    <location>
        <begin position="406"/>
        <end position="424"/>
    </location>
</feature>
<evidence type="ECO:0000256" key="1">
    <source>
        <dbReference type="SAM" id="MobiDB-lite"/>
    </source>
</evidence>
<feature type="region of interest" description="Disordered" evidence="1">
    <location>
        <begin position="379"/>
        <end position="434"/>
    </location>
</feature>
<keyword evidence="3" id="KW-1185">Reference proteome</keyword>
<name>A0A4U0XH68_9PEZI</name>
<evidence type="ECO:0000313" key="2">
    <source>
        <dbReference type="EMBL" id="TKA75467.1"/>
    </source>
</evidence>
<evidence type="ECO:0000313" key="3">
    <source>
        <dbReference type="Proteomes" id="UP000309340"/>
    </source>
</evidence>
<gene>
    <name evidence="2" type="ORF">B0A55_04583</name>
</gene>
<dbReference type="OrthoDB" id="3945102at2759"/>
<dbReference type="Proteomes" id="UP000309340">
    <property type="component" value="Unassembled WGS sequence"/>
</dbReference>
<dbReference type="InterPro" id="IPR011333">
    <property type="entry name" value="SKP1/BTB/POZ_sf"/>
</dbReference>
<reference evidence="2 3" key="1">
    <citation type="submission" date="2017-03" db="EMBL/GenBank/DDBJ databases">
        <title>Genomes of endolithic fungi from Antarctica.</title>
        <authorList>
            <person name="Coleine C."/>
            <person name="Masonjones S."/>
            <person name="Stajich J.E."/>
        </authorList>
    </citation>
    <scope>NUCLEOTIDE SEQUENCE [LARGE SCALE GENOMIC DNA]</scope>
    <source>
        <strain evidence="2 3">CCFEE 5184</strain>
    </source>
</reference>
<dbReference type="Gene3D" id="3.30.710.10">
    <property type="entry name" value="Potassium Channel Kv1.1, Chain A"/>
    <property type="match status" value="1"/>
</dbReference>
<organism evidence="2 3">
    <name type="scientific">Friedmanniomyces simplex</name>
    <dbReference type="NCBI Taxonomy" id="329884"/>
    <lineage>
        <taxon>Eukaryota</taxon>
        <taxon>Fungi</taxon>
        <taxon>Dikarya</taxon>
        <taxon>Ascomycota</taxon>
        <taxon>Pezizomycotina</taxon>
        <taxon>Dothideomycetes</taxon>
        <taxon>Dothideomycetidae</taxon>
        <taxon>Mycosphaerellales</taxon>
        <taxon>Teratosphaeriaceae</taxon>
        <taxon>Friedmanniomyces</taxon>
    </lineage>
</organism>
<dbReference type="EMBL" id="NAJQ01000192">
    <property type="protein sequence ID" value="TKA75467.1"/>
    <property type="molecule type" value="Genomic_DNA"/>
</dbReference>
<evidence type="ECO:0008006" key="4">
    <source>
        <dbReference type="Google" id="ProtNLM"/>
    </source>
</evidence>
<sequence>MADSTHTLFQEQYEGRPLIHAGLDEYDPPPHLSRDYRHSSSPFSLDSAPTNEQSFLEWYPKGNATLTFPGHDGELQSIGGIAPWVIESRCPLLAMAFEDSRSGPQLHLEALSQPAAWPLLRYLYTGSYALTTAAGHYFEDVPTSVLLHCRLYRLADIYALPELRSEAYLNVLRQCEFGCSSPNKPIDLCDAIRFVYGHLQEHEQLIDAIVNYCVSCFQRHRLGEDEQFKELAYTIRPFHQALCRNSMGREFENETAAAIIQLPYLTYRFGEYASHEESAPRYDDVVYHFHCNDDIEEASKKRKHEIIPSTSRMSAMALALRPKTSSASRFGDPATLDNEPDLLLQETINFAAGDTGQEGTPSSDEDYDIVARPAAVEVVSTDDETDSGAEAIPQPLCSASYDEARSLPSRSRSAAASTVVVPADSDSDPDWTVV</sequence>
<feature type="compositionally biased region" description="Acidic residues" evidence="1">
    <location>
        <begin position="425"/>
        <end position="434"/>
    </location>
</feature>
<dbReference type="AlphaFoldDB" id="A0A4U0XH68"/>
<proteinExistence type="predicted"/>
<comment type="caution">
    <text evidence="2">The sequence shown here is derived from an EMBL/GenBank/DDBJ whole genome shotgun (WGS) entry which is preliminary data.</text>
</comment>
<accession>A0A4U0XH68</accession>